<evidence type="ECO:0000256" key="4">
    <source>
        <dbReference type="ARBA" id="ARBA00023004"/>
    </source>
</evidence>
<dbReference type="CDD" id="cd01335">
    <property type="entry name" value="Radical_SAM"/>
    <property type="match status" value="1"/>
</dbReference>
<gene>
    <name evidence="8" type="primary">amrS</name>
    <name evidence="8" type="ORF">DRJ20_01400</name>
</gene>
<dbReference type="InterPro" id="IPR027596">
    <property type="entry name" value="AmmeMemoSam_rS"/>
</dbReference>
<keyword evidence="5 6" id="KW-0411">Iron-sulfur</keyword>
<evidence type="ECO:0000256" key="5">
    <source>
        <dbReference type="ARBA" id="ARBA00023014"/>
    </source>
</evidence>
<feature type="domain" description="Radical SAM core" evidence="7">
    <location>
        <begin position="63"/>
        <end position="273"/>
    </location>
</feature>
<accession>A0A497EXQ0</accession>
<evidence type="ECO:0000256" key="1">
    <source>
        <dbReference type="ARBA" id="ARBA00022485"/>
    </source>
</evidence>
<dbReference type="AlphaFoldDB" id="A0A497EXQ0"/>
<dbReference type="GO" id="GO:0046872">
    <property type="term" value="F:metal ion binding"/>
    <property type="evidence" value="ECO:0007669"/>
    <property type="project" value="UniProtKB-KW"/>
</dbReference>
<dbReference type="PANTHER" id="PTHR30352:SF5">
    <property type="entry name" value="PYRUVATE FORMATE-LYASE 1-ACTIVATING ENZYME"/>
    <property type="match status" value="1"/>
</dbReference>
<dbReference type="SMART" id="SM00729">
    <property type="entry name" value="Elp3"/>
    <property type="match status" value="1"/>
</dbReference>
<dbReference type="SFLD" id="SFLDS00029">
    <property type="entry name" value="Radical_SAM"/>
    <property type="match status" value="1"/>
</dbReference>
<dbReference type="GO" id="GO:0051539">
    <property type="term" value="F:4 iron, 4 sulfur cluster binding"/>
    <property type="evidence" value="ECO:0007669"/>
    <property type="project" value="UniProtKB-KW"/>
</dbReference>
<comment type="cofactor">
    <cofactor evidence="6">
        <name>[4Fe-4S] cluster</name>
        <dbReference type="ChEBI" id="CHEBI:49883"/>
    </cofactor>
    <text evidence="6">Binds 1 [4Fe-4S] cluster. The cluster is coordinated with 3 cysteines and an exchangeable S-adenosyl-L-methionine.</text>
</comment>
<evidence type="ECO:0000256" key="2">
    <source>
        <dbReference type="ARBA" id="ARBA00022691"/>
    </source>
</evidence>
<dbReference type="GO" id="GO:0003824">
    <property type="term" value="F:catalytic activity"/>
    <property type="evidence" value="ECO:0007669"/>
    <property type="project" value="InterPro"/>
</dbReference>
<dbReference type="EMBL" id="QMQZ01000029">
    <property type="protein sequence ID" value="RLE51812.1"/>
    <property type="molecule type" value="Genomic_DNA"/>
</dbReference>
<keyword evidence="1" id="KW-0004">4Fe-4S</keyword>
<dbReference type="Pfam" id="PF04055">
    <property type="entry name" value="Radical_SAM"/>
    <property type="match status" value="1"/>
</dbReference>
<reference evidence="8 9" key="1">
    <citation type="submission" date="2018-06" db="EMBL/GenBank/DDBJ databases">
        <title>Extensive metabolic versatility and redundancy in microbially diverse, dynamic hydrothermal sediments.</title>
        <authorList>
            <person name="Dombrowski N."/>
            <person name="Teske A."/>
            <person name="Baker B.J."/>
        </authorList>
    </citation>
    <scope>NUCLEOTIDE SEQUENCE [LARGE SCALE GENOMIC DNA]</scope>
    <source>
        <strain evidence="8">B29_G17</strain>
    </source>
</reference>
<dbReference type="Proteomes" id="UP000268446">
    <property type="component" value="Unassembled WGS sequence"/>
</dbReference>
<keyword evidence="4 6" id="KW-0408">Iron</keyword>
<dbReference type="InterPro" id="IPR034457">
    <property type="entry name" value="Organic_radical-activating"/>
</dbReference>
<dbReference type="InterPro" id="IPR006638">
    <property type="entry name" value="Elp3/MiaA/NifB-like_rSAM"/>
</dbReference>
<name>A0A497EXQ0_9CREN</name>
<dbReference type="NCBIfam" id="TIGR04337">
    <property type="entry name" value="AmmeMemoSam_rS"/>
    <property type="match status" value="1"/>
</dbReference>
<feature type="binding site" evidence="6">
    <location>
        <position position="85"/>
    </location>
    <ligand>
        <name>[4Fe-4S] cluster</name>
        <dbReference type="ChEBI" id="CHEBI:49883"/>
        <note>4Fe-4S-S-AdoMet</note>
    </ligand>
</feature>
<dbReference type="PANTHER" id="PTHR30352">
    <property type="entry name" value="PYRUVATE FORMATE-LYASE-ACTIVATING ENZYME"/>
    <property type="match status" value="1"/>
</dbReference>
<dbReference type="InterPro" id="IPR013785">
    <property type="entry name" value="Aldolase_TIM"/>
</dbReference>
<protein>
    <submittedName>
        <fullName evidence="8">AmmeMemoRadiSam system radical SAM enzyme</fullName>
    </submittedName>
</protein>
<organism evidence="8 9">
    <name type="scientific">Thermoproteota archaeon</name>
    <dbReference type="NCBI Taxonomy" id="2056631"/>
    <lineage>
        <taxon>Archaea</taxon>
        <taxon>Thermoproteota</taxon>
    </lineage>
</organism>
<evidence type="ECO:0000313" key="8">
    <source>
        <dbReference type="EMBL" id="RLE51812.1"/>
    </source>
</evidence>
<dbReference type="InterPro" id="IPR007197">
    <property type="entry name" value="rSAM"/>
</dbReference>
<dbReference type="SFLD" id="SFLDG01101">
    <property type="entry name" value="Uncharacterised_Radical_SAM_Su"/>
    <property type="match status" value="1"/>
</dbReference>
<keyword evidence="2 6" id="KW-0949">S-adenosyl-L-methionine</keyword>
<proteinExistence type="predicted"/>
<sequence length="344" mass="39001">MLYEAVEGDMVKCNLCARRCVIKEGQSGFCRVRKNINGKLYSLVYGKAVSAAVDPIEKKPLFHFHPGSSVMSIATVGCNFRCKFCDNWVISQEEEIYGKNLPPSRVVELALKYNCQGISYTYTEPTIFFEYAYETAKIAKEKGLFNTFVTNGYMTPEAIKTIATYLDAATVDFKGSANPEFYRKISAVPSVEPIFESLMEMKRQGIFIEITNLIVPKYGDSMEDLRKLAKWIVDNLGPETPFHILRFHPDYQLIDVPSTPLETLIKAREIALEEGLHYVYIGNVPGHEGENTYCPNCGELLIERYGFTILNWKITSNGKCPNCGYKLNIIGEYHSRGFQQYVVL</sequence>
<evidence type="ECO:0000259" key="7">
    <source>
        <dbReference type="PROSITE" id="PS51918"/>
    </source>
</evidence>
<feature type="binding site" evidence="6">
    <location>
        <position position="82"/>
    </location>
    <ligand>
        <name>[4Fe-4S] cluster</name>
        <dbReference type="ChEBI" id="CHEBI:49883"/>
        <note>4Fe-4S-S-AdoMet</note>
    </ligand>
</feature>
<evidence type="ECO:0000256" key="3">
    <source>
        <dbReference type="ARBA" id="ARBA00022723"/>
    </source>
</evidence>
<feature type="binding site" evidence="6">
    <location>
        <position position="78"/>
    </location>
    <ligand>
        <name>[4Fe-4S] cluster</name>
        <dbReference type="ChEBI" id="CHEBI:49883"/>
        <note>4Fe-4S-S-AdoMet</note>
    </ligand>
</feature>
<dbReference type="InterPro" id="IPR058240">
    <property type="entry name" value="rSAM_sf"/>
</dbReference>
<dbReference type="PIRSF" id="PIRSF004869">
    <property type="entry name" value="PflX_prd"/>
    <property type="match status" value="1"/>
</dbReference>
<dbReference type="PROSITE" id="PS51918">
    <property type="entry name" value="RADICAL_SAM"/>
    <property type="match status" value="1"/>
</dbReference>
<dbReference type="InterPro" id="IPR016431">
    <property type="entry name" value="Pyrv-formate_lyase-activ_prd"/>
</dbReference>
<evidence type="ECO:0000256" key="6">
    <source>
        <dbReference type="PIRSR" id="PIRSR004869-50"/>
    </source>
</evidence>
<dbReference type="SUPFAM" id="SSF102114">
    <property type="entry name" value="Radical SAM enzymes"/>
    <property type="match status" value="1"/>
</dbReference>
<keyword evidence="3 6" id="KW-0479">Metal-binding</keyword>
<comment type="caution">
    <text evidence="8">The sequence shown here is derived from an EMBL/GenBank/DDBJ whole genome shotgun (WGS) entry which is preliminary data.</text>
</comment>
<dbReference type="Gene3D" id="3.20.20.70">
    <property type="entry name" value="Aldolase class I"/>
    <property type="match status" value="1"/>
</dbReference>
<evidence type="ECO:0000313" key="9">
    <source>
        <dbReference type="Proteomes" id="UP000268446"/>
    </source>
</evidence>